<dbReference type="InterPro" id="IPR038078">
    <property type="entry name" value="PhoU-like_sf"/>
</dbReference>
<evidence type="ECO:0000256" key="1">
    <source>
        <dbReference type="SAM" id="MobiDB-lite"/>
    </source>
</evidence>
<accession>A0A5A7MKR0</accession>
<name>A0A5A7MKR0_9PROT</name>
<dbReference type="InterPro" id="IPR026022">
    <property type="entry name" value="PhoU_dom"/>
</dbReference>
<sequence length="78" mass="8825">MLTYMMEKPQIITACTHLLFIAKNIERAGDQATNIAEIAYYVIEGRPMKDARPKRDDTAFARASKDEQPHPDQQDSAS</sequence>
<gene>
    <name evidence="3" type="ORF">JCM17844_01140</name>
</gene>
<organism evidence="3 4">
    <name type="scientific">Iodidimonas gelatinilytica</name>
    <dbReference type="NCBI Taxonomy" id="1236966"/>
    <lineage>
        <taxon>Bacteria</taxon>
        <taxon>Pseudomonadati</taxon>
        <taxon>Pseudomonadota</taxon>
        <taxon>Alphaproteobacteria</taxon>
        <taxon>Iodidimonadales</taxon>
        <taxon>Iodidimonadaceae</taxon>
        <taxon>Iodidimonas</taxon>
    </lineage>
</organism>
<comment type="caution">
    <text evidence="3">The sequence shown here is derived from an EMBL/GenBank/DDBJ whole genome shotgun (WGS) entry which is preliminary data.</text>
</comment>
<proteinExistence type="predicted"/>
<feature type="region of interest" description="Disordered" evidence="1">
    <location>
        <begin position="50"/>
        <end position="78"/>
    </location>
</feature>
<dbReference type="Gene3D" id="1.20.58.220">
    <property type="entry name" value="Phosphate transport system protein phou homolog 2, domain 2"/>
    <property type="match status" value="1"/>
</dbReference>
<dbReference type="Proteomes" id="UP000322084">
    <property type="component" value="Unassembled WGS sequence"/>
</dbReference>
<evidence type="ECO:0000313" key="4">
    <source>
        <dbReference type="Proteomes" id="UP000322084"/>
    </source>
</evidence>
<dbReference type="EMBL" id="BKCL01000001">
    <property type="protein sequence ID" value="GEQ96477.1"/>
    <property type="molecule type" value="Genomic_DNA"/>
</dbReference>
<dbReference type="SUPFAM" id="SSF109755">
    <property type="entry name" value="PhoU-like"/>
    <property type="match status" value="1"/>
</dbReference>
<evidence type="ECO:0000313" key="3">
    <source>
        <dbReference type="EMBL" id="GEQ96477.1"/>
    </source>
</evidence>
<reference evidence="3 4" key="1">
    <citation type="submission" date="2019-09" db="EMBL/GenBank/DDBJ databases">
        <title>NBRP : Genome information of microbial organism related human and environment.</title>
        <authorList>
            <person name="Hattori M."/>
            <person name="Oshima K."/>
            <person name="Inaba H."/>
            <person name="Suda W."/>
            <person name="Sakamoto M."/>
            <person name="Iino T."/>
            <person name="Kitahara M."/>
            <person name="Oshida Y."/>
            <person name="Iida T."/>
            <person name="Kudo T."/>
            <person name="Itoh T."/>
            <person name="Ohkuma M."/>
        </authorList>
    </citation>
    <scope>NUCLEOTIDE SEQUENCE [LARGE SCALE GENOMIC DNA]</scope>
    <source>
        <strain evidence="3 4">Hi-2</strain>
    </source>
</reference>
<dbReference type="Pfam" id="PF01895">
    <property type="entry name" value="PhoU"/>
    <property type="match status" value="1"/>
</dbReference>
<evidence type="ECO:0000259" key="2">
    <source>
        <dbReference type="Pfam" id="PF01895"/>
    </source>
</evidence>
<protein>
    <recommendedName>
        <fullName evidence="2">PhoU domain-containing protein</fullName>
    </recommendedName>
</protein>
<dbReference type="AlphaFoldDB" id="A0A5A7MKR0"/>
<feature type="domain" description="PhoU" evidence="2">
    <location>
        <begin position="8"/>
        <end position="38"/>
    </location>
</feature>